<sequence>MKKKSLQIPFYCVNSEVLWRGTDAVNNVIPIDQKIAQLNLDAIFTARPADVPLIKAATNRIHVGVVYEDSMRNRLEKIKTDGADVLILDDIDQADTVTALDKIIEEANALGFIILARVTNPLKLEKKLLNQIQIIKWKTDQVGAKDNLTEKEIKAAVRTLKNENPNLSIIYGAKKISTSVVLNSLLKGMDGVGEYSGCKNTYKDFGKMLYALNDYKKVQTFINS</sequence>
<dbReference type="RefSeq" id="WP_311796464.1">
    <property type="nucleotide sequence ID" value="NZ_JARQAI010000001.1"/>
</dbReference>
<dbReference type="Gene3D" id="3.20.20.70">
    <property type="entry name" value="Aldolase class I"/>
    <property type="match status" value="1"/>
</dbReference>
<dbReference type="Proteomes" id="UP001269061">
    <property type="component" value="Unassembled WGS sequence"/>
</dbReference>
<evidence type="ECO:0000313" key="3">
    <source>
        <dbReference type="Proteomes" id="UP001180842"/>
    </source>
</evidence>
<comment type="caution">
    <text evidence="1">The sequence shown here is derived from an EMBL/GenBank/DDBJ whole genome shotgun (WGS) entry which is preliminary data.</text>
</comment>
<keyword evidence="4" id="KW-1185">Reference proteome</keyword>
<accession>A0AAE4HYY7</accession>
<gene>
    <name evidence="1" type="ORF">P7H00_01860</name>
    <name evidence="2" type="ORF">P7H46_01530</name>
</gene>
<protein>
    <submittedName>
        <fullName evidence="1">Uncharacterized protein</fullName>
    </submittedName>
</protein>
<organism evidence="1 3">
    <name type="scientific">Enterococcus pseudoavium</name>
    <dbReference type="NCBI Taxonomy" id="44007"/>
    <lineage>
        <taxon>Bacteria</taxon>
        <taxon>Bacillati</taxon>
        <taxon>Bacillota</taxon>
        <taxon>Bacilli</taxon>
        <taxon>Lactobacillales</taxon>
        <taxon>Enterococcaceae</taxon>
        <taxon>Enterococcus</taxon>
    </lineage>
</organism>
<evidence type="ECO:0000313" key="2">
    <source>
        <dbReference type="EMBL" id="MDT2769514.1"/>
    </source>
</evidence>
<dbReference type="Proteomes" id="UP001180842">
    <property type="component" value="Unassembled WGS sequence"/>
</dbReference>
<proteinExistence type="predicted"/>
<name>A0AAE4HYY7_9ENTE</name>
<dbReference type="EMBL" id="JARQAI010000001">
    <property type="protein sequence ID" value="MDT2735878.1"/>
    <property type="molecule type" value="Genomic_DNA"/>
</dbReference>
<evidence type="ECO:0000313" key="1">
    <source>
        <dbReference type="EMBL" id="MDT2735878.1"/>
    </source>
</evidence>
<dbReference type="EMBL" id="JARQAZ010000001">
    <property type="protein sequence ID" value="MDT2769514.1"/>
    <property type="molecule type" value="Genomic_DNA"/>
</dbReference>
<reference evidence="1 4" key="1">
    <citation type="submission" date="2023-03" db="EMBL/GenBank/DDBJ databases">
        <authorList>
            <person name="Shen W."/>
            <person name="Cai J."/>
        </authorList>
    </citation>
    <scope>NUCLEOTIDE SEQUENCE</scope>
    <source>
        <strain evidence="1">P69-2</strain>
        <strain evidence="2 4">Y59</strain>
    </source>
</reference>
<dbReference type="InterPro" id="IPR013785">
    <property type="entry name" value="Aldolase_TIM"/>
</dbReference>
<evidence type="ECO:0000313" key="4">
    <source>
        <dbReference type="Proteomes" id="UP001269061"/>
    </source>
</evidence>
<dbReference type="AlphaFoldDB" id="A0AAE4HYY7"/>